<dbReference type="OrthoDB" id="2289883at2759"/>
<feature type="compositionally biased region" description="Low complexity" evidence="2">
    <location>
        <begin position="731"/>
        <end position="742"/>
    </location>
</feature>
<evidence type="ECO:0000313" key="4">
    <source>
        <dbReference type="EMBL" id="SAL98300.1"/>
    </source>
</evidence>
<evidence type="ECO:0000256" key="2">
    <source>
        <dbReference type="SAM" id="MobiDB-lite"/>
    </source>
</evidence>
<dbReference type="PROSITE" id="PS50966">
    <property type="entry name" value="ZF_SWIM"/>
    <property type="match status" value="1"/>
</dbReference>
<dbReference type="InterPro" id="IPR007527">
    <property type="entry name" value="Znf_SWIM"/>
</dbReference>
<keyword evidence="5" id="KW-1185">Reference proteome</keyword>
<keyword evidence="1" id="KW-0863">Zinc-finger</keyword>
<keyword evidence="1" id="KW-0479">Metal-binding</keyword>
<feature type="region of interest" description="Disordered" evidence="2">
    <location>
        <begin position="621"/>
        <end position="858"/>
    </location>
</feature>
<sequence>MSFSTTSDNSNDILWIETRVPAIASIYYNLHLRHTHALYCPDDHPVTAKDESSIKPVKQRHVRDLARDILRVIDSNNYKKLALFFIQPVGPTKMDDLVRFLLKRRSRLTLSHLTLPCSPIQQHYLSGWSYSLDGAGLDSTWRRQCRAQSKLQEELPSTLIPATNRYTELEFNQPFALASQPFKKKALFVHITQEMLLLQPNVVSTIGADMSSADAFQLNPTALMAIQGWMDAVSVLPSEYGNSLILIADEKSFFSGSDIIKLQGLKSEEQGRTLDIWRQHLRASIQSLAVDLPIYLLLNRFTTLMTQTTLTDQLAWIQHRHYICIPKSILLTWWPYRPTAGGSLFTQLDQVVLTSNAKYDRLKWKTEFTELLQKVGATDPSIDPLHYVSPEALRIEAPPLSAIDQYTTPLISSKEPSLFTTIHESEASFHHSVSFSNEQVARSWVTKVQRQQQHISDSKEDKEDTIKNNTSSNIDEVDRCDPDVHDDLNNTGDLDDERALKLENLADSLDHDIVRDYISNSGAFSRGENLLHIWDSTEHSWQDGTDLAVIFGKAKGTSDTPYQVYATLNHDDGDHVIKGGFCSCPVGRAGRCKHVTALLLRFMINVDDFEPAQETLVMPIVDGDSGAKPSGAKSSPHTTPKPPDSTPTPSAAEDLRPDSIAKSTVPTGPALSPEDTGTKQPDDNANTKPVPDTLTPSSSAGGNSLPLRRRVLPWEMDQHKNGRKTKKQRATKAPTSKTPATSQLTDPSSPPLENVQPKTSAVNKASANKTPRTRTKKKTTKTDDLENSDAESWDSDAQLQMTDTPKIVRRSTRKKITTQPMYNIDDSIMLEEEDGTMAPPRQHLEQKTGPPPPKSAPAVVDLSLISDDDDMDDQDDMEITFLVW</sequence>
<proteinExistence type="predicted"/>
<organism evidence="4">
    <name type="scientific">Absidia glauca</name>
    <name type="common">Pin mould</name>
    <dbReference type="NCBI Taxonomy" id="4829"/>
    <lineage>
        <taxon>Eukaryota</taxon>
        <taxon>Fungi</taxon>
        <taxon>Fungi incertae sedis</taxon>
        <taxon>Mucoromycota</taxon>
        <taxon>Mucoromycotina</taxon>
        <taxon>Mucoromycetes</taxon>
        <taxon>Mucorales</taxon>
        <taxon>Cunninghamellaceae</taxon>
        <taxon>Absidia</taxon>
    </lineage>
</organism>
<feature type="compositionally biased region" description="Basic and acidic residues" evidence="2">
    <location>
        <begin position="456"/>
        <end position="466"/>
    </location>
</feature>
<feature type="compositionally biased region" description="Basic residues" evidence="2">
    <location>
        <begin position="721"/>
        <end position="730"/>
    </location>
</feature>
<reference evidence="4" key="1">
    <citation type="submission" date="2016-04" db="EMBL/GenBank/DDBJ databases">
        <authorList>
            <person name="Evans L.H."/>
            <person name="Alamgir A."/>
            <person name="Owens N."/>
            <person name="Weber N.D."/>
            <person name="Virtaneva K."/>
            <person name="Barbian K."/>
            <person name="Babar A."/>
            <person name="Rosenke K."/>
        </authorList>
    </citation>
    <scope>NUCLEOTIDE SEQUENCE [LARGE SCALE GENOMIC DNA]</scope>
    <source>
        <strain evidence="4">CBS 101.48</strain>
    </source>
</reference>
<feature type="compositionally biased region" description="Acidic residues" evidence="2">
    <location>
        <begin position="785"/>
        <end position="794"/>
    </location>
</feature>
<feature type="compositionally biased region" description="Polar residues" evidence="2">
    <location>
        <begin position="756"/>
        <end position="768"/>
    </location>
</feature>
<keyword evidence="1" id="KW-0862">Zinc</keyword>
<evidence type="ECO:0000256" key="1">
    <source>
        <dbReference type="PROSITE-ProRule" id="PRU00325"/>
    </source>
</evidence>
<dbReference type="EMBL" id="LT552062">
    <property type="protein sequence ID" value="SAL98300.1"/>
    <property type="molecule type" value="Genomic_DNA"/>
</dbReference>
<protein>
    <recommendedName>
        <fullName evidence="3">SWIM-type domain-containing protein</fullName>
    </recommendedName>
</protein>
<evidence type="ECO:0000313" key="5">
    <source>
        <dbReference type="Proteomes" id="UP000078561"/>
    </source>
</evidence>
<evidence type="ECO:0000259" key="3">
    <source>
        <dbReference type="PROSITE" id="PS50966"/>
    </source>
</evidence>
<feature type="compositionally biased region" description="Basic residues" evidence="2">
    <location>
        <begin position="807"/>
        <end position="816"/>
    </location>
</feature>
<dbReference type="Proteomes" id="UP000078561">
    <property type="component" value="Unassembled WGS sequence"/>
</dbReference>
<feature type="domain" description="SWIM-type" evidence="3">
    <location>
        <begin position="562"/>
        <end position="603"/>
    </location>
</feature>
<dbReference type="AlphaFoldDB" id="A0A168MCN9"/>
<gene>
    <name evidence="4" type="primary">ABSGL_03829.1 scaffold 4673</name>
</gene>
<name>A0A168MCN9_ABSGL</name>
<accession>A0A168MCN9</accession>
<dbReference type="InParanoid" id="A0A168MCN9"/>
<dbReference type="GO" id="GO:0008270">
    <property type="term" value="F:zinc ion binding"/>
    <property type="evidence" value="ECO:0007669"/>
    <property type="project" value="UniProtKB-KW"/>
</dbReference>
<feature type="region of interest" description="Disordered" evidence="2">
    <location>
        <begin position="451"/>
        <end position="482"/>
    </location>
</feature>